<sequence>MVLILNYRIAWGKKQAHIFQIVVKLVKYSYFYNVNNATGPHMAF</sequence>
<proteinExistence type="predicted"/>
<dbReference type="Proteomes" id="UP000049855">
    <property type="component" value="Unassembled WGS sequence"/>
</dbReference>
<dbReference type="EMBL" id="CTRP01000003">
    <property type="protein sequence ID" value="CQR70420.1"/>
    <property type="molecule type" value="Genomic_DNA"/>
</dbReference>
<keyword evidence="2" id="KW-1185">Reference proteome</keyword>
<reference evidence="2" key="1">
    <citation type="submission" date="2015-03" db="EMBL/GenBank/DDBJ databases">
        <authorList>
            <person name="Nijsse Bart"/>
        </authorList>
    </citation>
    <scope>NUCLEOTIDE SEQUENCE [LARGE SCALE GENOMIC DNA]</scope>
</reference>
<organism evidence="1 2">
    <name type="scientific">Sporomusa ovata</name>
    <dbReference type="NCBI Taxonomy" id="2378"/>
    <lineage>
        <taxon>Bacteria</taxon>
        <taxon>Bacillati</taxon>
        <taxon>Bacillota</taxon>
        <taxon>Negativicutes</taxon>
        <taxon>Selenomonadales</taxon>
        <taxon>Sporomusaceae</taxon>
        <taxon>Sporomusa</taxon>
    </lineage>
</organism>
<evidence type="ECO:0000313" key="2">
    <source>
        <dbReference type="Proteomes" id="UP000049855"/>
    </source>
</evidence>
<name>A0A0U1KSL8_9FIRM</name>
<protein>
    <submittedName>
        <fullName evidence="1">Uncharacterized protein</fullName>
    </submittedName>
</protein>
<gene>
    <name evidence="1" type="ORF">SpAn4DRAFT_1389</name>
</gene>
<evidence type="ECO:0000313" key="1">
    <source>
        <dbReference type="EMBL" id="CQR70420.1"/>
    </source>
</evidence>
<accession>A0A0U1KSL8</accession>
<dbReference type="AlphaFoldDB" id="A0A0U1KSL8"/>